<dbReference type="EMBL" id="CM023481">
    <property type="protein sequence ID" value="KAH6944619.1"/>
    <property type="molecule type" value="Genomic_DNA"/>
</dbReference>
<protein>
    <submittedName>
        <fullName evidence="1">Uncharacterized protein</fullName>
    </submittedName>
</protein>
<evidence type="ECO:0000313" key="1">
    <source>
        <dbReference type="EMBL" id="KAH6944619.1"/>
    </source>
</evidence>
<evidence type="ECO:0000313" key="2">
    <source>
        <dbReference type="Proteomes" id="UP000821845"/>
    </source>
</evidence>
<proteinExistence type="predicted"/>
<name>A0ACB7TIE8_HYAAI</name>
<sequence length="187" mass="20415">MGSALSCEVVTRCLFDGSGSVFSEDSPSEGTPCFTLSVTRPEVAKDVRYLSRDLTIEYERAGNRQLVPQLWNKDGVCLCGSCDEHRRTGLPGTRCDFLFETDVKEVQFAIQGPQYLASGELQMNSHDGLILSNLQVQYASCLTPPPLSVDPASGQTTPSAQPQINHAFLLFFQVDSTKCSLPDVDVC</sequence>
<organism evidence="1 2">
    <name type="scientific">Hyalomma asiaticum</name>
    <name type="common">Tick</name>
    <dbReference type="NCBI Taxonomy" id="266040"/>
    <lineage>
        <taxon>Eukaryota</taxon>
        <taxon>Metazoa</taxon>
        <taxon>Ecdysozoa</taxon>
        <taxon>Arthropoda</taxon>
        <taxon>Chelicerata</taxon>
        <taxon>Arachnida</taxon>
        <taxon>Acari</taxon>
        <taxon>Parasitiformes</taxon>
        <taxon>Ixodida</taxon>
        <taxon>Ixodoidea</taxon>
        <taxon>Ixodidae</taxon>
        <taxon>Hyalomminae</taxon>
        <taxon>Hyalomma</taxon>
    </lineage>
</organism>
<comment type="caution">
    <text evidence="1">The sequence shown here is derived from an EMBL/GenBank/DDBJ whole genome shotgun (WGS) entry which is preliminary data.</text>
</comment>
<gene>
    <name evidence="1" type="ORF">HPB50_004270</name>
</gene>
<keyword evidence="2" id="KW-1185">Reference proteome</keyword>
<accession>A0ACB7TIE8</accession>
<dbReference type="Proteomes" id="UP000821845">
    <property type="component" value="Chromosome 1"/>
</dbReference>
<reference evidence="1" key="1">
    <citation type="submission" date="2020-05" db="EMBL/GenBank/DDBJ databases">
        <title>Large-scale comparative analyses of tick genomes elucidate their genetic diversity and vector capacities.</title>
        <authorList>
            <person name="Jia N."/>
            <person name="Wang J."/>
            <person name="Shi W."/>
            <person name="Du L."/>
            <person name="Sun Y."/>
            <person name="Zhan W."/>
            <person name="Jiang J."/>
            <person name="Wang Q."/>
            <person name="Zhang B."/>
            <person name="Ji P."/>
            <person name="Sakyi L.B."/>
            <person name="Cui X."/>
            <person name="Yuan T."/>
            <person name="Jiang B."/>
            <person name="Yang W."/>
            <person name="Lam T.T.-Y."/>
            <person name="Chang Q."/>
            <person name="Ding S."/>
            <person name="Wang X."/>
            <person name="Zhu J."/>
            <person name="Ruan X."/>
            <person name="Zhao L."/>
            <person name="Wei J."/>
            <person name="Que T."/>
            <person name="Du C."/>
            <person name="Cheng J."/>
            <person name="Dai P."/>
            <person name="Han X."/>
            <person name="Huang E."/>
            <person name="Gao Y."/>
            <person name="Liu J."/>
            <person name="Shao H."/>
            <person name="Ye R."/>
            <person name="Li L."/>
            <person name="Wei W."/>
            <person name="Wang X."/>
            <person name="Wang C."/>
            <person name="Yang T."/>
            <person name="Huo Q."/>
            <person name="Li W."/>
            <person name="Guo W."/>
            <person name="Chen H."/>
            <person name="Zhou L."/>
            <person name="Ni X."/>
            <person name="Tian J."/>
            <person name="Zhou Y."/>
            <person name="Sheng Y."/>
            <person name="Liu T."/>
            <person name="Pan Y."/>
            <person name="Xia L."/>
            <person name="Li J."/>
            <person name="Zhao F."/>
            <person name="Cao W."/>
        </authorList>
    </citation>
    <scope>NUCLEOTIDE SEQUENCE</scope>
    <source>
        <strain evidence="1">Hyas-2018</strain>
    </source>
</reference>